<dbReference type="Proteomes" id="UP000029227">
    <property type="component" value="Unassembled WGS sequence"/>
</dbReference>
<dbReference type="EMBL" id="BBMN01000020">
    <property type="protein sequence ID" value="GAL07902.1"/>
    <property type="molecule type" value="Genomic_DNA"/>
</dbReference>
<comment type="caution">
    <text evidence="1">The sequence shown here is derived from an EMBL/GenBank/DDBJ whole genome shotgun (WGS) entry which is preliminary data.</text>
</comment>
<accession>A0A090RK83</accession>
<organism evidence="1 2">
    <name type="scientific">Photobacterium aphoticum</name>
    <dbReference type="NCBI Taxonomy" id="754436"/>
    <lineage>
        <taxon>Bacteria</taxon>
        <taxon>Pseudomonadati</taxon>
        <taxon>Pseudomonadota</taxon>
        <taxon>Gammaproteobacteria</taxon>
        <taxon>Vibrionales</taxon>
        <taxon>Vibrionaceae</taxon>
        <taxon>Photobacterium</taxon>
    </lineage>
</organism>
<proteinExistence type="predicted"/>
<sequence length="277" mass="32698">MSDSKSLTQAIKYFNSCTAELRKWTLDNAEYYEVVEVIEDGQPVQVKRRPVVVINDGRTRAGVQQRIDKWKAAREELHNADPIRFPMNSVMFTPEPTLYTDVFKCGLYVNRATSTRNITGHMHVRRLERMLKGYKIKPDHGSFEYEIKRIEDEIKRFTDEGLDKQYRIRADNYNEVILKLRFEGDTADHKIKVHDSGIYLCSISKHEHVRYKRNELHITQSETKEKRASVYDHVEPISTYMPYNGKLYRISDIVETEARIKQNMIRGIYDKKSDDKR</sequence>
<evidence type="ECO:0000313" key="2">
    <source>
        <dbReference type="Proteomes" id="UP000029227"/>
    </source>
</evidence>
<evidence type="ECO:0000313" key="1">
    <source>
        <dbReference type="EMBL" id="GAL07902.1"/>
    </source>
</evidence>
<protein>
    <submittedName>
        <fullName evidence="1">Uncharacterized protein</fullName>
    </submittedName>
</protein>
<name>A0A090RK83_9GAMM</name>
<dbReference type="AlphaFoldDB" id="A0A090RK83"/>
<reference evidence="1 2" key="1">
    <citation type="journal article" date="2014" name="Genome Announc.">
        <title>Draft Genome Sequences of Two Vibrionaceae Species, Vibrio ponticus C121 and Photobacterium aphoticum C119, Isolated as Coral Reef Microbiota.</title>
        <authorList>
            <person name="Al-saari N."/>
            <person name="Meirelles P.M."/>
            <person name="Mino S."/>
            <person name="Suda W."/>
            <person name="Oshima K."/>
            <person name="Hattori M."/>
            <person name="Ohkuma M."/>
            <person name="Thompson F.L."/>
            <person name="Gomez-Gil B."/>
            <person name="Sawabe T."/>
            <person name="Sawabe T."/>
        </authorList>
    </citation>
    <scope>NUCLEOTIDE SEQUENCE [LARGE SCALE GENOMIC DNA]</scope>
    <source>
        <strain evidence="1 2">JCM 19237</strain>
    </source>
</reference>
<gene>
    <name evidence="1" type="ORF">JCM19237_282</name>
</gene>